<dbReference type="EMBL" id="CYRY02028798">
    <property type="protein sequence ID" value="VCW99725.1"/>
    <property type="molecule type" value="Genomic_DNA"/>
</dbReference>
<accession>A0A9X9Q3E6</accession>
<proteinExistence type="predicted"/>
<reference evidence="1 2" key="1">
    <citation type="submission" date="2018-10" db="EMBL/GenBank/DDBJ databases">
        <authorList>
            <person name="Ekblom R."/>
            <person name="Jareborg N."/>
        </authorList>
    </citation>
    <scope>NUCLEOTIDE SEQUENCE [LARGE SCALE GENOMIC DNA]</scope>
    <source>
        <tissue evidence="1">Muscle</tissue>
    </source>
</reference>
<evidence type="ECO:0000313" key="2">
    <source>
        <dbReference type="Proteomes" id="UP000269945"/>
    </source>
</evidence>
<dbReference type="Proteomes" id="UP000269945">
    <property type="component" value="Unassembled WGS sequence"/>
</dbReference>
<sequence>MQRMDNKTFLSLLLQETCKHLTPATETGSNSEMARRK</sequence>
<comment type="caution">
    <text evidence="1">The sequence shown here is derived from an EMBL/GenBank/DDBJ whole genome shotgun (WGS) entry which is preliminary data.</text>
</comment>
<gene>
    <name evidence="1" type="ORF">BN2614_LOCUS1</name>
</gene>
<keyword evidence="2" id="KW-1185">Reference proteome</keyword>
<dbReference type="AlphaFoldDB" id="A0A9X9Q3E6"/>
<evidence type="ECO:0000313" key="1">
    <source>
        <dbReference type="EMBL" id="VCW99725.1"/>
    </source>
</evidence>
<name>A0A9X9Q3E6_GULGU</name>
<organism evidence="1 2">
    <name type="scientific">Gulo gulo</name>
    <name type="common">Wolverine</name>
    <name type="synonym">Gluton</name>
    <dbReference type="NCBI Taxonomy" id="48420"/>
    <lineage>
        <taxon>Eukaryota</taxon>
        <taxon>Metazoa</taxon>
        <taxon>Chordata</taxon>
        <taxon>Craniata</taxon>
        <taxon>Vertebrata</taxon>
        <taxon>Euteleostomi</taxon>
        <taxon>Mammalia</taxon>
        <taxon>Eutheria</taxon>
        <taxon>Laurasiatheria</taxon>
        <taxon>Carnivora</taxon>
        <taxon>Caniformia</taxon>
        <taxon>Musteloidea</taxon>
        <taxon>Mustelidae</taxon>
        <taxon>Guloninae</taxon>
        <taxon>Gulo</taxon>
    </lineage>
</organism>
<protein>
    <submittedName>
        <fullName evidence="1">Uncharacterized protein</fullName>
    </submittedName>
</protein>